<organism evidence="7 8">
    <name type="scientific">Geodia barretti</name>
    <name type="common">Barrett's horny sponge</name>
    <dbReference type="NCBI Taxonomy" id="519541"/>
    <lineage>
        <taxon>Eukaryota</taxon>
        <taxon>Metazoa</taxon>
        <taxon>Porifera</taxon>
        <taxon>Demospongiae</taxon>
        <taxon>Heteroscleromorpha</taxon>
        <taxon>Tetractinellida</taxon>
        <taxon>Astrophorina</taxon>
        <taxon>Geodiidae</taxon>
        <taxon>Geodia</taxon>
    </lineage>
</organism>
<feature type="compositionally biased region" description="Pro residues" evidence="3">
    <location>
        <begin position="380"/>
        <end position="390"/>
    </location>
</feature>
<dbReference type="InterPro" id="IPR023415">
    <property type="entry name" value="LDLR_class-A_CS"/>
</dbReference>
<evidence type="ECO:0000313" key="7">
    <source>
        <dbReference type="EMBL" id="CAI8021005.1"/>
    </source>
</evidence>
<dbReference type="InterPro" id="IPR036055">
    <property type="entry name" value="LDL_receptor-like_sf"/>
</dbReference>
<evidence type="ECO:0000259" key="6">
    <source>
        <dbReference type="SMART" id="SM00539"/>
    </source>
</evidence>
<gene>
    <name evidence="7" type="ORF">GBAR_LOCUS12495</name>
</gene>
<evidence type="ECO:0000256" key="1">
    <source>
        <dbReference type="ARBA" id="ARBA00023157"/>
    </source>
</evidence>
<feature type="transmembrane region" description="Helical" evidence="4">
    <location>
        <begin position="301"/>
        <end position="330"/>
    </location>
</feature>
<dbReference type="CDD" id="cd00112">
    <property type="entry name" value="LDLa"/>
    <property type="match status" value="1"/>
</dbReference>
<evidence type="ECO:0000256" key="5">
    <source>
        <dbReference type="SAM" id="SignalP"/>
    </source>
</evidence>
<feature type="region of interest" description="Disordered" evidence="3">
    <location>
        <begin position="376"/>
        <end position="400"/>
    </location>
</feature>
<dbReference type="PROSITE" id="PS01209">
    <property type="entry name" value="LDLRA_1"/>
    <property type="match status" value="1"/>
</dbReference>
<feature type="disulfide bond" evidence="2">
    <location>
        <begin position="281"/>
        <end position="296"/>
    </location>
</feature>
<evidence type="ECO:0000256" key="4">
    <source>
        <dbReference type="SAM" id="Phobius"/>
    </source>
</evidence>
<dbReference type="SMART" id="SM00192">
    <property type="entry name" value="LDLa"/>
    <property type="match status" value="1"/>
</dbReference>
<dbReference type="InterPro" id="IPR002172">
    <property type="entry name" value="LDrepeatLR_classA_rpt"/>
</dbReference>
<dbReference type="Gene3D" id="4.10.400.10">
    <property type="entry name" value="Low-density Lipoprotein Receptor"/>
    <property type="match status" value="1"/>
</dbReference>
<feature type="domain" description="NIDO" evidence="6">
    <location>
        <begin position="101"/>
        <end position="246"/>
    </location>
</feature>
<dbReference type="PANTHER" id="PTHR13802:SF52">
    <property type="entry name" value="MUCIN-4"/>
    <property type="match status" value="1"/>
</dbReference>
<feature type="disulfide bond" evidence="2">
    <location>
        <begin position="269"/>
        <end position="287"/>
    </location>
</feature>
<dbReference type="EMBL" id="CASHTH010001860">
    <property type="protein sequence ID" value="CAI8021005.1"/>
    <property type="molecule type" value="Genomic_DNA"/>
</dbReference>
<keyword evidence="5" id="KW-0732">Signal</keyword>
<feature type="chain" id="PRO_5041350649" evidence="5">
    <location>
        <begin position="26"/>
        <end position="488"/>
    </location>
</feature>
<evidence type="ECO:0000313" key="8">
    <source>
        <dbReference type="Proteomes" id="UP001174909"/>
    </source>
</evidence>
<dbReference type="SUPFAM" id="SSF57424">
    <property type="entry name" value="LDL receptor-like module"/>
    <property type="match status" value="1"/>
</dbReference>
<protein>
    <submittedName>
        <fullName evidence="7">Alpha-tectorin</fullName>
    </submittedName>
</protein>
<dbReference type="SMART" id="SM00539">
    <property type="entry name" value="NIDO"/>
    <property type="match status" value="1"/>
</dbReference>
<keyword evidence="4" id="KW-1133">Transmembrane helix</keyword>
<reference evidence="7" key="1">
    <citation type="submission" date="2023-03" db="EMBL/GenBank/DDBJ databases">
        <authorList>
            <person name="Steffen K."/>
            <person name="Cardenas P."/>
        </authorList>
    </citation>
    <scope>NUCLEOTIDE SEQUENCE</scope>
</reference>
<dbReference type="InterPro" id="IPR003886">
    <property type="entry name" value="NIDO_dom"/>
</dbReference>
<keyword evidence="1 2" id="KW-1015">Disulfide bond</keyword>
<dbReference type="GO" id="GO:0007160">
    <property type="term" value="P:cell-matrix adhesion"/>
    <property type="evidence" value="ECO:0007669"/>
    <property type="project" value="InterPro"/>
</dbReference>
<accession>A0AA35S060</accession>
<comment type="caution">
    <text evidence="2">Lacks conserved residue(s) required for the propagation of feature annotation.</text>
</comment>
<evidence type="ECO:0000256" key="2">
    <source>
        <dbReference type="PROSITE-ProRule" id="PRU00124"/>
    </source>
</evidence>
<sequence length="488" mass="53501">MKTWVAASMLVLIGLLLCHLQVSTALEGSGTFAMLDVTDVSYSTLPRQDDVTSGEIYISSFRFGNTVYYSIYVNTNGFISLGTNDGGTSPSIPGSNSVISPYGADIDTRIAGMVRYTNGFTTSHPQMYSVSEFIRSNTEDYSFTGTRMMVVEWDGVAKLGGSSFSTSTFQAVLITDGYDSYAVFIYQCGGMGWGGATIGWGYTTYLYEEHYLSEASYSNDIGCTYSSTSSAIIYDVYSGTDDSTTYPTTYPTTYSTYPSYCYSSYDFECDNGQCVPDSYRCDDYDDCGDNSDEEGCGTFNVGLAVGLSVAICFILIIVGVPVCVVVTVYWSNRRRQRLVRTRIVGTTPIGGGATTVVSSTGNTSFSATPTAYPAQQPYYPAQPPPAPYPSQPAYSTQPQKKYGEAPPRMRLLAHIHHRGIPSSSLIQWLPILLNPTLLSPSRGILLMSRIRSRATLPRPRILLFHKHESMVLLQIQLATLQDFCYTRS</sequence>
<dbReference type="Pfam" id="PF00057">
    <property type="entry name" value="Ldl_recept_a"/>
    <property type="match status" value="1"/>
</dbReference>
<evidence type="ECO:0000256" key="3">
    <source>
        <dbReference type="SAM" id="MobiDB-lite"/>
    </source>
</evidence>
<dbReference type="Proteomes" id="UP001174909">
    <property type="component" value="Unassembled WGS sequence"/>
</dbReference>
<dbReference type="PROSITE" id="PS50068">
    <property type="entry name" value="LDLRA_2"/>
    <property type="match status" value="1"/>
</dbReference>
<dbReference type="PANTHER" id="PTHR13802">
    <property type="entry name" value="MUCIN 4-RELATED"/>
    <property type="match status" value="1"/>
</dbReference>
<keyword evidence="4" id="KW-0472">Membrane</keyword>
<comment type="caution">
    <text evidence="7">The sequence shown here is derived from an EMBL/GenBank/DDBJ whole genome shotgun (WGS) entry which is preliminary data.</text>
</comment>
<proteinExistence type="predicted"/>
<dbReference type="InterPro" id="IPR051495">
    <property type="entry name" value="Epithelial_Barrier/Signaling"/>
</dbReference>
<keyword evidence="8" id="KW-1185">Reference proteome</keyword>
<feature type="signal peptide" evidence="5">
    <location>
        <begin position="1"/>
        <end position="25"/>
    </location>
</feature>
<keyword evidence="4" id="KW-0812">Transmembrane</keyword>
<dbReference type="AlphaFoldDB" id="A0AA35S060"/>
<dbReference type="Pfam" id="PF06119">
    <property type="entry name" value="NIDO"/>
    <property type="match status" value="1"/>
</dbReference>
<name>A0AA35S060_GEOBA</name>